<dbReference type="GO" id="GO:0045332">
    <property type="term" value="P:phospholipid translocation"/>
    <property type="evidence" value="ECO:0007669"/>
    <property type="project" value="TreeGrafter"/>
</dbReference>
<dbReference type="SUPFAM" id="SSF56784">
    <property type="entry name" value="HAD-like"/>
    <property type="match status" value="1"/>
</dbReference>
<name>C5KS62_PERM5</name>
<keyword evidence="2" id="KW-0812">Transmembrane</keyword>
<dbReference type="GO" id="GO:0005524">
    <property type="term" value="F:ATP binding"/>
    <property type="evidence" value="ECO:0007669"/>
    <property type="project" value="InterPro"/>
</dbReference>
<dbReference type="InterPro" id="IPR001757">
    <property type="entry name" value="P_typ_ATPase"/>
</dbReference>
<dbReference type="NCBIfam" id="TIGR01494">
    <property type="entry name" value="ATPase_P-type"/>
    <property type="match status" value="1"/>
</dbReference>
<dbReference type="InterPro" id="IPR036412">
    <property type="entry name" value="HAD-like_sf"/>
</dbReference>
<dbReference type="SUPFAM" id="SSF81660">
    <property type="entry name" value="Metal cation-transporting ATPase, ATP-binding domain N"/>
    <property type="match status" value="1"/>
</dbReference>
<dbReference type="AlphaFoldDB" id="C5KS62"/>
<dbReference type="RefSeq" id="XP_002780886.1">
    <property type="nucleotide sequence ID" value="XM_002780840.1"/>
</dbReference>
<evidence type="ECO:0000256" key="4">
    <source>
        <dbReference type="ARBA" id="ARBA00023136"/>
    </source>
</evidence>
<reference evidence="5 6" key="1">
    <citation type="submission" date="2008-07" db="EMBL/GenBank/DDBJ databases">
        <authorList>
            <person name="El-Sayed N."/>
            <person name="Caler E."/>
            <person name="Inman J."/>
            <person name="Amedeo P."/>
            <person name="Hass B."/>
            <person name="Wortman J."/>
        </authorList>
    </citation>
    <scope>NUCLEOTIDE SEQUENCE [LARGE SCALE GENOMIC DNA]</scope>
    <source>
        <strain evidence="6">ATCC 50983 / TXsc</strain>
    </source>
</reference>
<keyword evidence="4" id="KW-0472">Membrane</keyword>
<dbReference type="GO" id="GO:0140326">
    <property type="term" value="F:ATPase-coupled intramembrane lipid transporter activity"/>
    <property type="evidence" value="ECO:0007669"/>
    <property type="project" value="TreeGrafter"/>
</dbReference>
<dbReference type="OMA" id="PNKRWIC"/>
<protein>
    <submittedName>
        <fullName evidence="5">Phospholipid-transporting ATPase, putative</fullName>
    </submittedName>
</protein>
<dbReference type="InParanoid" id="C5KS62"/>
<dbReference type="Gene3D" id="3.40.50.1000">
    <property type="entry name" value="HAD superfamily/HAD-like"/>
    <property type="match status" value="1"/>
</dbReference>
<dbReference type="EMBL" id="GG675970">
    <property type="protein sequence ID" value="EER12681.1"/>
    <property type="molecule type" value="Genomic_DNA"/>
</dbReference>
<proteinExistence type="predicted"/>
<dbReference type="GO" id="GO:0016887">
    <property type="term" value="F:ATP hydrolysis activity"/>
    <property type="evidence" value="ECO:0007669"/>
    <property type="project" value="InterPro"/>
</dbReference>
<dbReference type="GO" id="GO:0005886">
    <property type="term" value="C:plasma membrane"/>
    <property type="evidence" value="ECO:0007669"/>
    <property type="project" value="TreeGrafter"/>
</dbReference>
<dbReference type="Proteomes" id="UP000007800">
    <property type="component" value="Unassembled WGS sequence"/>
</dbReference>
<accession>C5KS62</accession>
<dbReference type="InterPro" id="IPR023214">
    <property type="entry name" value="HAD_sf"/>
</dbReference>
<dbReference type="PANTHER" id="PTHR24092">
    <property type="entry name" value="PROBABLE PHOSPHOLIPID-TRANSPORTING ATPASE"/>
    <property type="match status" value="1"/>
</dbReference>
<evidence type="ECO:0000256" key="2">
    <source>
        <dbReference type="ARBA" id="ARBA00022692"/>
    </source>
</evidence>
<evidence type="ECO:0000313" key="6">
    <source>
        <dbReference type="Proteomes" id="UP000007800"/>
    </source>
</evidence>
<dbReference type="GeneID" id="9058554"/>
<dbReference type="Pfam" id="PF13246">
    <property type="entry name" value="Cation_ATPase"/>
    <property type="match status" value="1"/>
</dbReference>
<keyword evidence="3" id="KW-1133">Transmembrane helix</keyword>
<organism evidence="6">
    <name type="scientific">Perkinsus marinus (strain ATCC 50983 / TXsc)</name>
    <dbReference type="NCBI Taxonomy" id="423536"/>
    <lineage>
        <taxon>Eukaryota</taxon>
        <taxon>Sar</taxon>
        <taxon>Alveolata</taxon>
        <taxon>Perkinsozoa</taxon>
        <taxon>Perkinsea</taxon>
        <taxon>Perkinsida</taxon>
        <taxon>Perkinsidae</taxon>
        <taxon>Perkinsus</taxon>
    </lineage>
</organism>
<evidence type="ECO:0000256" key="3">
    <source>
        <dbReference type="ARBA" id="ARBA00022989"/>
    </source>
</evidence>
<dbReference type="InterPro" id="IPR023299">
    <property type="entry name" value="ATPase_P-typ_cyto_dom_N"/>
</dbReference>
<comment type="subcellular location">
    <subcellularLocation>
        <location evidence="1">Membrane</location>
    </subcellularLocation>
</comment>
<sequence length="159" mass="17571">MMILSSDTPDKMVYVYTKGADSSIIPKCIVDTPEAKATMSHTQRHVREFADLGYRTLCVAMRRMKWSEWCGIAHEISAVQDDIYNKDSRMAVIESTLVEVNLTLLGCTAVEDKLQEGVPQTIEALRAAGITVAMITGDKRETAINIASSCRLITNTDNV</sequence>
<gene>
    <name evidence="5" type="ORF">Pmar_PMAR017806</name>
</gene>
<evidence type="ECO:0000256" key="1">
    <source>
        <dbReference type="ARBA" id="ARBA00004370"/>
    </source>
</evidence>
<dbReference type="Gene3D" id="3.40.1110.10">
    <property type="entry name" value="Calcium-transporting ATPase, cytoplasmic domain N"/>
    <property type="match status" value="1"/>
</dbReference>
<keyword evidence="6" id="KW-1185">Reference proteome</keyword>
<dbReference type="OrthoDB" id="377733at2759"/>
<evidence type="ECO:0000313" key="5">
    <source>
        <dbReference type="EMBL" id="EER12681.1"/>
    </source>
</evidence>